<proteinExistence type="predicted"/>
<dbReference type="PANTHER" id="PTHR43135:SF3">
    <property type="entry name" value="ALPHA-D-RIBOSE 1-METHYLPHOSPHONATE 5-TRIPHOSPHATE DIPHOSPHATASE"/>
    <property type="match status" value="1"/>
</dbReference>
<feature type="domain" description="Amidohydrolase-related" evidence="1">
    <location>
        <begin position="68"/>
        <end position="410"/>
    </location>
</feature>
<dbReference type="InterPro" id="IPR051781">
    <property type="entry name" value="Metallo-dep_Hydrolase"/>
</dbReference>
<dbReference type="PANTHER" id="PTHR43135">
    <property type="entry name" value="ALPHA-D-RIBOSE 1-METHYLPHOSPHONATE 5-TRIPHOSPHATE DIPHOSPHATASE"/>
    <property type="match status" value="1"/>
</dbReference>
<reference evidence="2 3" key="1">
    <citation type="journal article" date="2018" name="Microbiome">
        <title>Fine metagenomic profile of the Mediterranean stratified and mixed water columns revealed by assembly and recruitment.</title>
        <authorList>
            <person name="Haro-Moreno J.M."/>
            <person name="Lopez-Perez M."/>
            <person name="De La Torre J.R."/>
            <person name="Picazo A."/>
            <person name="Camacho A."/>
            <person name="Rodriguez-Valera F."/>
        </authorList>
    </citation>
    <scope>NUCLEOTIDE SEQUENCE [LARGE SCALE GENOMIC DNA]</scope>
    <source>
        <strain evidence="2">MED-G83</strain>
    </source>
</reference>
<dbReference type="SUPFAM" id="SSF51338">
    <property type="entry name" value="Composite domain of metallo-dependent hydrolases"/>
    <property type="match status" value="1"/>
</dbReference>
<dbReference type="Gene3D" id="2.30.40.10">
    <property type="entry name" value="Urease, subunit C, domain 1"/>
    <property type="match status" value="1"/>
</dbReference>
<organism evidence="2 3">
    <name type="scientific">SAR86 cluster bacterium</name>
    <dbReference type="NCBI Taxonomy" id="2030880"/>
    <lineage>
        <taxon>Bacteria</taxon>
        <taxon>Pseudomonadati</taxon>
        <taxon>Pseudomonadota</taxon>
        <taxon>Gammaproteobacteria</taxon>
        <taxon>SAR86 cluster</taxon>
    </lineage>
</organism>
<dbReference type="Gene3D" id="3.20.20.140">
    <property type="entry name" value="Metal-dependent hydrolases"/>
    <property type="match status" value="1"/>
</dbReference>
<dbReference type="SUPFAM" id="SSF51556">
    <property type="entry name" value="Metallo-dependent hydrolases"/>
    <property type="match status" value="1"/>
</dbReference>
<protein>
    <submittedName>
        <fullName evidence="2">Amidohydrolase family protein</fullName>
    </submittedName>
</protein>
<keyword evidence="2" id="KW-0378">Hydrolase</keyword>
<dbReference type="Proteomes" id="UP000252147">
    <property type="component" value="Unassembled WGS sequence"/>
</dbReference>
<gene>
    <name evidence="2" type="ORF">DBW97_03175</name>
</gene>
<dbReference type="InterPro" id="IPR032466">
    <property type="entry name" value="Metal_Hydrolase"/>
</dbReference>
<dbReference type="InterPro" id="IPR011059">
    <property type="entry name" value="Metal-dep_hydrolase_composite"/>
</dbReference>
<dbReference type="CDD" id="cd01299">
    <property type="entry name" value="Met_dep_hydrolase_A"/>
    <property type="match status" value="1"/>
</dbReference>
<dbReference type="GO" id="GO:0016810">
    <property type="term" value="F:hydrolase activity, acting on carbon-nitrogen (but not peptide) bonds"/>
    <property type="evidence" value="ECO:0007669"/>
    <property type="project" value="InterPro"/>
</dbReference>
<evidence type="ECO:0000313" key="2">
    <source>
        <dbReference type="EMBL" id="RCL38270.1"/>
    </source>
</evidence>
<dbReference type="EMBL" id="QOPD01000004">
    <property type="protein sequence ID" value="RCL38270.1"/>
    <property type="molecule type" value="Genomic_DNA"/>
</dbReference>
<dbReference type="InterPro" id="IPR057744">
    <property type="entry name" value="OTAase-like"/>
</dbReference>
<comment type="caution">
    <text evidence="2">The sequence shown here is derived from an EMBL/GenBank/DDBJ whole genome shotgun (WGS) entry which is preliminary data.</text>
</comment>
<dbReference type="AlphaFoldDB" id="A0A368BLV1"/>
<dbReference type="InterPro" id="IPR006680">
    <property type="entry name" value="Amidohydro-rel"/>
</dbReference>
<accession>A0A368BLV1</accession>
<dbReference type="Pfam" id="PF01979">
    <property type="entry name" value="Amidohydro_1"/>
    <property type="match status" value="1"/>
</dbReference>
<evidence type="ECO:0000259" key="1">
    <source>
        <dbReference type="Pfam" id="PF01979"/>
    </source>
</evidence>
<evidence type="ECO:0000313" key="3">
    <source>
        <dbReference type="Proteomes" id="UP000252147"/>
    </source>
</evidence>
<sequence length="415" mass="45354">MIMRLILFLTLSFTLFSESYLIKPKYVLDVETGELNRLEIKVEEGIISEIGTNLSSKGVEVLLLPNTILMPGLIDTHVHLIGNNELNGYESVGESSYLATLYGVKNAEATLLAGFTTVRNVGAGNYTDVALKRAINRGVIVGPRMYVSGPPLGITGGHCDNNLMPYERSRPNQGVVDSPWQARQKVRENRKFGADLIKFCATGGVMSKNTDVDAKQFTYEEMKAIVDEAHNHGMKVAAHAHGLEGIKTALLAGVDSIEHSSFINEEVTFLAIQNGAFLSMDIYVSDYILGEGAKKGILEESLEKEKKVGLEQRKNFKKAVELGAKITFGTDAGIYKHGDNAKQFAYMVEWGMSPLQAIQAATITSSELIGNNNLGRIKLGYAADLVGVKSNPLKNIRVLEDVSFVMKEGTVFKSQ</sequence>
<name>A0A368BLV1_9GAMM</name>